<sequence length="41" mass="4271">MNYASPGVGKDIAVSDGINISGDFITTKGILEMCVSTHTNI</sequence>
<evidence type="ECO:0000313" key="2">
    <source>
        <dbReference type="Proteomes" id="UP000005396"/>
    </source>
</evidence>
<dbReference type="PaxDb" id="411902-CLOBOL_03505"/>
<dbReference type="Proteomes" id="UP000005396">
    <property type="component" value="Unassembled WGS sequence"/>
</dbReference>
<dbReference type="AlphaFoldDB" id="A8RT06"/>
<name>A8RT06_ENTBW</name>
<evidence type="ECO:0000313" key="1">
    <source>
        <dbReference type="EMBL" id="EDP16068.1"/>
    </source>
</evidence>
<protein>
    <submittedName>
        <fullName evidence="1">Uncharacterized protein</fullName>
    </submittedName>
</protein>
<reference evidence="1 2" key="2">
    <citation type="submission" date="2007-09" db="EMBL/GenBank/DDBJ databases">
        <title>Draft genome sequence of Clostridium bolteae (ATCC BAA-613).</title>
        <authorList>
            <person name="Sudarsanam P."/>
            <person name="Ley R."/>
            <person name="Guruge J."/>
            <person name="Turnbaugh P.J."/>
            <person name="Mahowald M."/>
            <person name="Liep D."/>
            <person name="Gordon J."/>
        </authorList>
    </citation>
    <scope>NUCLEOTIDE SEQUENCE [LARGE SCALE GENOMIC DNA]</scope>
    <source>
        <strain evidence="2">ATCC BAA-613 / DSM 15670 / CCUG 46953 / JCM 12243 / WAL 16351</strain>
    </source>
</reference>
<comment type="caution">
    <text evidence="1">The sequence shown here is derived from an EMBL/GenBank/DDBJ whole genome shotgun (WGS) entry which is preliminary data.</text>
</comment>
<accession>A8RT06</accession>
<organism evidence="1 2">
    <name type="scientific">Enterocloster bolteae (strain ATCC BAA-613 / DSM 15670 / CCUG 46953 / JCM 12243 / WAL 16351)</name>
    <name type="common">Clostridium bolteae</name>
    <dbReference type="NCBI Taxonomy" id="411902"/>
    <lineage>
        <taxon>Bacteria</taxon>
        <taxon>Bacillati</taxon>
        <taxon>Bacillota</taxon>
        <taxon>Clostridia</taxon>
        <taxon>Lachnospirales</taxon>
        <taxon>Lachnospiraceae</taxon>
        <taxon>Enterocloster</taxon>
    </lineage>
</organism>
<dbReference type="HOGENOM" id="CLU_3267934_0_0_9"/>
<proteinExistence type="predicted"/>
<reference evidence="1 2" key="1">
    <citation type="submission" date="2007-08" db="EMBL/GenBank/DDBJ databases">
        <authorList>
            <person name="Fulton L."/>
            <person name="Clifton S."/>
            <person name="Fulton B."/>
            <person name="Xu J."/>
            <person name="Minx P."/>
            <person name="Pepin K.H."/>
            <person name="Johnson M."/>
            <person name="Thiruvilangam P."/>
            <person name="Bhonagiri V."/>
            <person name="Nash W.E."/>
            <person name="Mardis E.R."/>
            <person name="Wilson R.K."/>
        </authorList>
    </citation>
    <scope>NUCLEOTIDE SEQUENCE [LARGE SCALE GENOMIC DNA]</scope>
    <source>
        <strain evidence="2">ATCC BAA-613 / DSM 15670 / CCUG 46953 / JCM 12243 / WAL 16351</strain>
    </source>
</reference>
<gene>
    <name evidence="1" type="ORF">CLOBOL_03505</name>
</gene>
<dbReference type="EMBL" id="ABCC02000032">
    <property type="protein sequence ID" value="EDP16068.1"/>
    <property type="molecule type" value="Genomic_DNA"/>
</dbReference>